<dbReference type="Proteomes" id="UP001199424">
    <property type="component" value="Unassembled WGS sequence"/>
</dbReference>
<accession>A0AAE3DJK8</accession>
<evidence type="ECO:0000313" key="3">
    <source>
        <dbReference type="Proteomes" id="UP001199424"/>
    </source>
</evidence>
<evidence type="ECO:0000256" key="1">
    <source>
        <dbReference type="SAM" id="MobiDB-lite"/>
    </source>
</evidence>
<feature type="region of interest" description="Disordered" evidence="1">
    <location>
        <begin position="88"/>
        <end position="107"/>
    </location>
</feature>
<dbReference type="AlphaFoldDB" id="A0AAE3DJK8"/>
<name>A0AAE3DJK8_9FIRM</name>
<comment type="caution">
    <text evidence="2">The sequence shown here is derived from an EMBL/GenBank/DDBJ whole genome shotgun (WGS) entry which is preliminary data.</text>
</comment>
<keyword evidence="3" id="KW-1185">Reference proteome</keyword>
<proteinExistence type="predicted"/>
<gene>
    <name evidence="2" type="ORF">LKD31_13560</name>
</gene>
<feature type="non-terminal residue" evidence="2">
    <location>
        <position position="1"/>
    </location>
</feature>
<organism evidence="2 3">
    <name type="scientific">Hominenteromicrobium mulieris</name>
    <dbReference type="NCBI Taxonomy" id="2885357"/>
    <lineage>
        <taxon>Bacteria</taxon>
        <taxon>Bacillati</taxon>
        <taxon>Bacillota</taxon>
        <taxon>Clostridia</taxon>
        <taxon>Eubacteriales</taxon>
        <taxon>Oscillospiraceae</taxon>
        <taxon>Hominenteromicrobium</taxon>
    </lineage>
</organism>
<protein>
    <submittedName>
        <fullName evidence="2">Uncharacterized protein</fullName>
    </submittedName>
</protein>
<sequence>KGGGSWGEAPSRFLQKTKSICLPKIRTGTSTVRWTVEVWETQLGGLPMNLNRKFIKAKTATHGFNLNDKSFSYGFVLLMIENHQFRCAKPAQEPPKRRHPPPLEKLK</sequence>
<evidence type="ECO:0000313" key="2">
    <source>
        <dbReference type="EMBL" id="MCC2138019.1"/>
    </source>
</evidence>
<reference evidence="2" key="1">
    <citation type="submission" date="2021-10" db="EMBL/GenBank/DDBJ databases">
        <title>Anaerobic single-cell dispensing facilitates the cultivation of human gut bacteria.</title>
        <authorList>
            <person name="Afrizal A."/>
        </authorList>
    </citation>
    <scope>NUCLEOTIDE SEQUENCE</scope>
    <source>
        <strain evidence="2">CLA-AA-H250</strain>
    </source>
</reference>
<dbReference type="RefSeq" id="WP_308450126.1">
    <property type="nucleotide sequence ID" value="NZ_JAJEQC010000024.1"/>
</dbReference>
<dbReference type="EMBL" id="JAJEQC010000024">
    <property type="protein sequence ID" value="MCC2138019.1"/>
    <property type="molecule type" value="Genomic_DNA"/>
</dbReference>